<proteinExistence type="predicted"/>
<dbReference type="InterPro" id="IPR050557">
    <property type="entry name" value="RTX_toxin/Mannuronan_C5-epim"/>
</dbReference>
<accession>A0ABT0YVR1</accession>
<dbReference type="PANTHER" id="PTHR38340">
    <property type="entry name" value="S-LAYER PROTEIN"/>
    <property type="match status" value="1"/>
</dbReference>
<dbReference type="InterPro" id="IPR001343">
    <property type="entry name" value="Hemolysn_Ca-bd"/>
</dbReference>
<dbReference type="PANTHER" id="PTHR38340:SF1">
    <property type="entry name" value="S-LAYER PROTEIN"/>
    <property type="match status" value="1"/>
</dbReference>
<feature type="region of interest" description="Disordered" evidence="3">
    <location>
        <begin position="87"/>
        <end position="114"/>
    </location>
</feature>
<keyword evidence="2" id="KW-0964">Secreted</keyword>
<comment type="caution">
    <text evidence="4">The sequence shown here is derived from an EMBL/GenBank/DDBJ whole genome shotgun (WGS) entry which is preliminary data.</text>
</comment>
<dbReference type="Gene3D" id="2.150.10.10">
    <property type="entry name" value="Serralysin-like metalloprotease, C-terminal"/>
    <property type="match status" value="2"/>
</dbReference>
<dbReference type="SUPFAM" id="SSF51120">
    <property type="entry name" value="beta-Roll"/>
    <property type="match status" value="1"/>
</dbReference>
<evidence type="ECO:0000256" key="3">
    <source>
        <dbReference type="SAM" id="MobiDB-lite"/>
    </source>
</evidence>
<name>A0ABT0YVR1_9BURK</name>
<dbReference type="PRINTS" id="PR00313">
    <property type="entry name" value="CABNDNGRPT"/>
</dbReference>
<keyword evidence="5" id="KW-1185">Reference proteome</keyword>
<feature type="compositionally biased region" description="Low complexity" evidence="3">
    <location>
        <begin position="87"/>
        <end position="101"/>
    </location>
</feature>
<dbReference type="Proteomes" id="UP001165541">
    <property type="component" value="Unassembled WGS sequence"/>
</dbReference>
<dbReference type="Pfam" id="PF00353">
    <property type="entry name" value="HemolysinCabind"/>
    <property type="match status" value="1"/>
</dbReference>
<evidence type="ECO:0000256" key="1">
    <source>
        <dbReference type="ARBA" id="ARBA00004613"/>
    </source>
</evidence>
<gene>
    <name evidence="4" type="ORF">M8A51_25210</name>
</gene>
<dbReference type="InterPro" id="IPR011049">
    <property type="entry name" value="Serralysin-like_metalloprot_C"/>
</dbReference>
<dbReference type="InterPro" id="IPR018511">
    <property type="entry name" value="Hemolysin-typ_Ca-bd_CS"/>
</dbReference>
<evidence type="ECO:0000313" key="5">
    <source>
        <dbReference type="Proteomes" id="UP001165541"/>
    </source>
</evidence>
<organism evidence="4 5">
    <name type="scientific">Caldimonas mangrovi</name>
    <dbReference type="NCBI Taxonomy" id="2944811"/>
    <lineage>
        <taxon>Bacteria</taxon>
        <taxon>Pseudomonadati</taxon>
        <taxon>Pseudomonadota</taxon>
        <taxon>Betaproteobacteria</taxon>
        <taxon>Burkholderiales</taxon>
        <taxon>Sphaerotilaceae</taxon>
        <taxon>Caldimonas</taxon>
    </lineage>
</organism>
<evidence type="ECO:0008006" key="6">
    <source>
        <dbReference type="Google" id="ProtNLM"/>
    </source>
</evidence>
<dbReference type="PROSITE" id="PS00330">
    <property type="entry name" value="HEMOLYSIN_CALCIUM"/>
    <property type="match status" value="3"/>
</dbReference>
<reference evidence="4" key="1">
    <citation type="submission" date="2022-05" db="EMBL/GenBank/DDBJ databases">
        <title>Schlegelella sp. nov., isolated from mangrove soil.</title>
        <authorList>
            <person name="Liu Y."/>
            <person name="Ge X."/>
            <person name="Liu W."/>
        </authorList>
    </citation>
    <scope>NUCLEOTIDE SEQUENCE</scope>
    <source>
        <strain evidence="4">S2-27</strain>
    </source>
</reference>
<evidence type="ECO:0000313" key="4">
    <source>
        <dbReference type="EMBL" id="MCM5682840.1"/>
    </source>
</evidence>
<sequence>MAGGIGNDTYYVDNVGDTVSEGAFFGGTDTVYASISETLAANVENLVLQGSAATGIGNASANSITGNAGNNTLWGLDGNDTLSGSSGNDTLLGGNGNDALNGGSGNDTLNGGAGNDTLAGNTGLDFLTGGTEQDRFVFRDRGVANADTITDFSHADDTIVLSNLLDSGLAGALNPGVLGLAFVGGNAAGNQLSGAWFFKGVGASGNGAGDLSGIYVNTLDGNIWYNATTAAGGDSHLVGRVSFAAAGSVDATDFVYGT</sequence>
<comment type="subcellular location">
    <subcellularLocation>
        <location evidence="1">Secreted</location>
    </subcellularLocation>
</comment>
<dbReference type="EMBL" id="JAMKFE010000024">
    <property type="protein sequence ID" value="MCM5682840.1"/>
    <property type="molecule type" value="Genomic_DNA"/>
</dbReference>
<evidence type="ECO:0000256" key="2">
    <source>
        <dbReference type="ARBA" id="ARBA00022525"/>
    </source>
</evidence>
<protein>
    <recommendedName>
        <fullName evidence="6">Calcium-binding protein</fullName>
    </recommendedName>
</protein>